<gene>
    <name evidence="8" type="ORF">AAFC00_006492</name>
</gene>
<keyword evidence="3 6" id="KW-1133">Transmembrane helix</keyword>
<dbReference type="GeneID" id="95980191"/>
<proteinExistence type="predicted"/>
<dbReference type="SMART" id="SM01160">
    <property type="entry name" value="DUF1751"/>
    <property type="match status" value="1"/>
</dbReference>
<evidence type="ECO:0000256" key="7">
    <source>
        <dbReference type="SAM" id="SignalP"/>
    </source>
</evidence>
<evidence type="ECO:0008006" key="10">
    <source>
        <dbReference type="Google" id="ProtNLM"/>
    </source>
</evidence>
<dbReference type="InterPro" id="IPR013861">
    <property type="entry name" value="TMEM115/Pdh1/Rbl19"/>
</dbReference>
<evidence type="ECO:0000256" key="2">
    <source>
        <dbReference type="ARBA" id="ARBA00022692"/>
    </source>
</evidence>
<feature type="region of interest" description="Disordered" evidence="5">
    <location>
        <begin position="336"/>
        <end position="372"/>
    </location>
</feature>
<accession>A0ABR3P5E8</accession>
<organism evidence="8 9">
    <name type="scientific">Neodothiora populina</name>
    <dbReference type="NCBI Taxonomy" id="2781224"/>
    <lineage>
        <taxon>Eukaryota</taxon>
        <taxon>Fungi</taxon>
        <taxon>Dikarya</taxon>
        <taxon>Ascomycota</taxon>
        <taxon>Pezizomycotina</taxon>
        <taxon>Dothideomycetes</taxon>
        <taxon>Dothideomycetidae</taxon>
        <taxon>Dothideales</taxon>
        <taxon>Dothioraceae</taxon>
        <taxon>Neodothiora</taxon>
    </lineage>
</organism>
<comment type="caution">
    <text evidence="8">The sequence shown here is derived from an EMBL/GenBank/DDBJ whole genome shotgun (WGS) entry which is preliminary data.</text>
</comment>
<keyword evidence="9" id="KW-1185">Reference proteome</keyword>
<evidence type="ECO:0000313" key="9">
    <source>
        <dbReference type="Proteomes" id="UP001562354"/>
    </source>
</evidence>
<keyword evidence="4 6" id="KW-0472">Membrane</keyword>
<reference evidence="8 9" key="1">
    <citation type="submission" date="2024-07" db="EMBL/GenBank/DDBJ databases">
        <title>Draft sequence of the Neodothiora populina.</title>
        <authorList>
            <person name="Drown D.D."/>
            <person name="Schuette U.S."/>
            <person name="Buechlein A.B."/>
            <person name="Rusch D.R."/>
            <person name="Winton L.W."/>
            <person name="Adams G.A."/>
        </authorList>
    </citation>
    <scope>NUCLEOTIDE SEQUENCE [LARGE SCALE GENOMIC DNA]</scope>
    <source>
        <strain evidence="8 9">CPC 39397</strain>
    </source>
</reference>
<feature type="chain" id="PRO_5046302814" description="DUF1751-domain-containing protein" evidence="7">
    <location>
        <begin position="27"/>
        <end position="372"/>
    </location>
</feature>
<evidence type="ECO:0000256" key="4">
    <source>
        <dbReference type="ARBA" id="ARBA00023136"/>
    </source>
</evidence>
<evidence type="ECO:0000256" key="3">
    <source>
        <dbReference type="ARBA" id="ARBA00022989"/>
    </source>
</evidence>
<dbReference type="Pfam" id="PF08551">
    <property type="entry name" value="DUF1751"/>
    <property type="match status" value="1"/>
</dbReference>
<evidence type="ECO:0000256" key="6">
    <source>
        <dbReference type="SAM" id="Phobius"/>
    </source>
</evidence>
<dbReference type="InterPro" id="IPR035952">
    <property type="entry name" value="Rhomboid-like_sf"/>
</dbReference>
<comment type="subcellular location">
    <subcellularLocation>
        <location evidence="1">Membrane</location>
        <topology evidence="1">Multi-pass membrane protein</topology>
    </subcellularLocation>
</comment>
<evidence type="ECO:0000313" key="8">
    <source>
        <dbReference type="EMBL" id="KAL1297985.1"/>
    </source>
</evidence>
<dbReference type="RefSeq" id="XP_069197667.1">
    <property type="nucleotide sequence ID" value="XM_069346454.1"/>
</dbReference>
<feature type="transmembrane region" description="Helical" evidence="6">
    <location>
        <begin position="104"/>
        <end position="125"/>
    </location>
</feature>
<feature type="compositionally biased region" description="Basic and acidic residues" evidence="5">
    <location>
        <begin position="362"/>
        <end position="372"/>
    </location>
</feature>
<dbReference type="Gene3D" id="1.20.1540.10">
    <property type="entry name" value="Rhomboid-like"/>
    <property type="match status" value="1"/>
</dbReference>
<dbReference type="Proteomes" id="UP001562354">
    <property type="component" value="Unassembled WGS sequence"/>
</dbReference>
<dbReference type="EMBL" id="JBFMKM010000014">
    <property type="protein sequence ID" value="KAL1297985.1"/>
    <property type="molecule type" value="Genomic_DNA"/>
</dbReference>
<sequence length="372" mass="40176">MPLRINLPPLTRSLLLALLTLTLLNASLRYRQWSPATDTGPRWDTLTVPFLTMVPALSLRYPYVVLTSALVEQNIFSFFASALTLFYGGRYLERAWGGAEFAKFVLFVTTIPNMLSFAVYASWYALSGSQVRANTVIHGALALEAAFLVAFKQLVPEHTVSLLRGAVRMRVKHFPAVFVLLNSLSGPLLGTDTAFFLSWFGFLTSWIYLRFYRVAPSLATSSTGQDAVIKGDASDTFALAHFFPEQIQVVLDPICDSVYNIMVAASLCTPFSTEAIDAGNEQAQARAEGGLPSLMNSGRRGARGGNHSGRREEAERRRALALRALDQRLNAAAAAAVAGSRSTADTTSGSNSASGPAAVASKHTEDDTKVAA</sequence>
<dbReference type="PANTHER" id="PTHR13377:SF3">
    <property type="entry name" value="TRANSMEMBRANE PROTEIN 115"/>
    <property type="match status" value="1"/>
</dbReference>
<feature type="signal peptide" evidence="7">
    <location>
        <begin position="1"/>
        <end position="26"/>
    </location>
</feature>
<feature type="compositionally biased region" description="Polar residues" evidence="5">
    <location>
        <begin position="340"/>
        <end position="354"/>
    </location>
</feature>
<feature type="transmembrane region" description="Helical" evidence="6">
    <location>
        <begin position="75"/>
        <end position="92"/>
    </location>
</feature>
<feature type="transmembrane region" description="Helical" evidence="6">
    <location>
        <begin position="171"/>
        <end position="189"/>
    </location>
</feature>
<keyword evidence="2 6" id="KW-0812">Transmembrane</keyword>
<dbReference type="SUPFAM" id="SSF144091">
    <property type="entry name" value="Rhomboid-like"/>
    <property type="match status" value="1"/>
</dbReference>
<name>A0ABR3P5E8_9PEZI</name>
<evidence type="ECO:0000256" key="5">
    <source>
        <dbReference type="SAM" id="MobiDB-lite"/>
    </source>
</evidence>
<keyword evidence="7" id="KW-0732">Signal</keyword>
<protein>
    <recommendedName>
        <fullName evidence="10">DUF1751-domain-containing protein</fullName>
    </recommendedName>
</protein>
<feature type="region of interest" description="Disordered" evidence="5">
    <location>
        <begin position="289"/>
        <end position="316"/>
    </location>
</feature>
<evidence type="ECO:0000256" key="1">
    <source>
        <dbReference type="ARBA" id="ARBA00004141"/>
    </source>
</evidence>
<dbReference type="PANTHER" id="PTHR13377">
    <property type="entry name" value="PLACENTAL PROTEIN 6"/>
    <property type="match status" value="1"/>
</dbReference>